<sequence length="232" mass="27359">MLYIRIKEKNLVDLAYTHFVRKIKPRPVHIKNDPEVIKEWKKEFPKIIDKIKSEHLDKKVILYYQDESRYGQKTITSGIWSQKGIRPEYKNQNGFLNSWIYGAINIETGKRFGLVLPTLDIDNMQIFLNSFSNRIKINEHILMVLDGSRAHNNNKIVIPKNITLHFLPPYSPQLNHIERLWSYLKRNHLSFRLYDKIEDIIQAGSDAWNKLTDRIVKSIGFSQIGKQGMEQI</sequence>
<accession>A0A369KQF1</accession>
<dbReference type="InterPro" id="IPR047655">
    <property type="entry name" value="Transpos_IS630-like"/>
</dbReference>
<dbReference type="AlphaFoldDB" id="A0A369KQF1"/>
<dbReference type="NCBIfam" id="NF033545">
    <property type="entry name" value="transpos_IS630"/>
    <property type="match status" value="1"/>
</dbReference>
<dbReference type="Pfam" id="PF13358">
    <property type="entry name" value="DDE_3"/>
    <property type="match status" value="1"/>
</dbReference>
<name>A0A369KQF1_9BACT</name>
<evidence type="ECO:0000313" key="3">
    <source>
        <dbReference type="Proteomes" id="UP000253934"/>
    </source>
</evidence>
<dbReference type="EMBL" id="QOVW01000021">
    <property type="protein sequence ID" value="RDB36851.1"/>
    <property type="molecule type" value="Genomic_DNA"/>
</dbReference>
<evidence type="ECO:0000259" key="1">
    <source>
        <dbReference type="Pfam" id="PF13358"/>
    </source>
</evidence>
<dbReference type="Proteomes" id="UP000253934">
    <property type="component" value="Unassembled WGS sequence"/>
</dbReference>
<proteinExistence type="predicted"/>
<dbReference type="GO" id="GO:0003676">
    <property type="term" value="F:nucleic acid binding"/>
    <property type="evidence" value="ECO:0007669"/>
    <property type="project" value="InterPro"/>
</dbReference>
<protein>
    <submittedName>
        <fullName evidence="2">IS630 family transposase</fullName>
    </submittedName>
</protein>
<comment type="caution">
    <text evidence="2">The sequence shown here is derived from an EMBL/GenBank/DDBJ whole genome shotgun (WGS) entry which is preliminary data.</text>
</comment>
<feature type="domain" description="Tc1-like transposase DDE" evidence="1">
    <location>
        <begin position="62"/>
        <end position="200"/>
    </location>
</feature>
<reference evidence="2" key="1">
    <citation type="submission" date="2018-04" db="EMBL/GenBank/DDBJ databases">
        <title>Draft genome sequence of the Candidatus Spirobacillus cienkowskii, a pathogen of freshwater Daphnia species, reconstructed from hemolymph metagenomic reads.</title>
        <authorList>
            <person name="Bresciani L."/>
            <person name="Lemos L.N."/>
            <person name="Wale N."/>
            <person name="Lin J.Y."/>
            <person name="Fernandes G.R."/>
            <person name="Duffy M.A."/>
            <person name="Rodrigues J.M."/>
        </authorList>
    </citation>
    <scope>NUCLEOTIDE SEQUENCE [LARGE SCALE GENOMIC DNA]</scope>
    <source>
        <strain evidence="2">Binning01</strain>
    </source>
</reference>
<dbReference type="InterPro" id="IPR038717">
    <property type="entry name" value="Tc1-like_DDE_dom"/>
</dbReference>
<evidence type="ECO:0000313" key="2">
    <source>
        <dbReference type="EMBL" id="RDB36851.1"/>
    </source>
</evidence>
<dbReference type="Gene3D" id="3.30.420.10">
    <property type="entry name" value="Ribonuclease H-like superfamily/Ribonuclease H"/>
    <property type="match status" value="1"/>
</dbReference>
<gene>
    <name evidence="2" type="ORF">DCC88_02925</name>
</gene>
<keyword evidence="3" id="KW-1185">Reference proteome</keyword>
<organism evidence="2 3">
    <name type="scientific">Spirobacillus cienkowskii</name>
    <dbReference type="NCBI Taxonomy" id="495820"/>
    <lineage>
        <taxon>Bacteria</taxon>
        <taxon>Pseudomonadati</taxon>
        <taxon>Bdellovibrionota</taxon>
        <taxon>Oligoflexia</taxon>
        <taxon>Silvanigrellales</taxon>
        <taxon>Spirobacillus</taxon>
    </lineage>
</organism>
<dbReference type="InterPro" id="IPR036397">
    <property type="entry name" value="RNaseH_sf"/>
</dbReference>